<protein>
    <submittedName>
        <fullName evidence="1">Uncharacterized protein</fullName>
    </submittedName>
</protein>
<name>F3QWE0_9BACT</name>
<evidence type="ECO:0000313" key="2">
    <source>
        <dbReference type="Proteomes" id="UP000005546"/>
    </source>
</evidence>
<sequence length="46" mass="4933">MGVARASREVLNLNPDWKCLSGGHSGAEQPAYGGRAWESISLFSII</sequence>
<evidence type="ECO:0000313" key="1">
    <source>
        <dbReference type="EMBL" id="EGG52164.1"/>
    </source>
</evidence>
<accession>F3QWE0</accession>
<comment type="caution">
    <text evidence="1">The sequence shown here is derived from an EMBL/GenBank/DDBJ whole genome shotgun (WGS) entry which is preliminary data.</text>
</comment>
<dbReference type="Proteomes" id="UP000005546">
    <property type="component" value="Unassembled WGS sequence"/>
</dbReference>
<organism evidence="1 2">
    <name type="scientific">Paraprevotella xylaniphila YIT 11841</name>
    <dbReference type="NCBI Taxonomy" id="762982"/>
    <lineage>
        <taxon>Bacteria</taxon>
        <taxon>Pseudomonadati</taxon>
        <taxon>Bacteroidota</taxon>
        <taxon>Bacteroidia</taxon>
        <taxon>Bacteroidales</taxon>
        <taxon>Prevotellaceae</taxon>
        <taxon>Paraprevotella</taxon>
    </lineage>
</organism>
<gene>
    <name evidence="1" type="ORF">HMPREF9442_02522</name>
</gene>
<proteinExistence type="predicted"/>
<dbReference type="EMBL" id="AFBR01000071">
    <property type="protein sequence ID" value="EGG52164.1"/>
    <property type="molecule type" value="Genomic_DNA"/>
</dbReference>
<dbReference type="AlphaFoldDB" id="F3QWE0"/>
<dbReference type="HOGENOM" id="CLU_3186918_0_0_10"/>
<reference evidence="1 2" key="1">
    <citation type="submission" date="2011-02" db="EMBL/GenBank/DDBJ databases">
        <authorList>
            <person name="Weinstock G."/>
            <person name="Sodergren E."/>
            <person name="Clifton S."/>
            <person name="Fulton L."/>
            <person name="Fulton B."/>
            <person name="Courtney L."/>
            <person name="Fronick C."/>
            <person name="Harrison M."/>
            <person name="Strong C."/>
            <person name="Farmer C."/>
            <person name="Delahaunty K."/>
            <person name="Markovic C."/>
            <person name="Hall O."/>
            <person name="Minx P."/>
            <person name="Tomlinson C."/>
            <person name="Mitreva M."/>
            <person name="Hou S."/>
            <person name="Chen J."/>
            <person name="Wollam A."/>
            <person name="Pepin K.H."/>
            <person name="Johnson M."/>
            <person name="Bhonagiri V."/>
            <person name="Zhang X."/>
            <person name="Suruliraj S."/>
            <person name="Warren W."/>
            <person name="Chinwalla A."/>
            <person name="Mardis E.R."/>
            <person name="Wilson R.K."/>
        </authorList>
    </citation>
    <scope>NUCLEOTIDE SEQUENCE [LARGE SCALE GENOMIC DNA]</scope>
    <source>
        <strain evidence="1 2">YIT 11841</strain>
    </source>
</reference>
<keyword evidence="2" id="KW-1185">Reference proteome</keyword>
<dbReference type="STRING" id="762982.HMPREF9442_02522"/>